<dbReference type="GO" id="GO:0042173">
    <property type="term" value="P:regulation of sporulation resulting in formation of a cellular spore"/>
    <property type="evidence" value="ECO:0007669"/>
    <property type="project" value="InterPro"/>
</dbReference>
<name>A0A7G9WID3_9FIRM</name>
<dbReference type="Gene3D" id="3.40.50.2300">
    <property type="match status" value="1"/>
</dbReference>
<dbReference type="GO" id="GO:0000160">
    <property type="term" value="P:phosphorelay signal transduction system"/>
    <property type="evidence" value="ECO:0007669"/>
    <property type="project" value="InterPro"/>
</dbReference>
<protein>
    <recommendedName>
        <fullName evidence="1">Stage 0 sporulation protein A homolog</fullName>
    </recommendedName>
</protein>
<dbReference type="GO" id="GO:0005509">
    <property type="term" value="F:calcium ion binding"/>
    <property type="evidence" value="ECO:0007669"/>
    <property type="project" value="InterPro"/>
</dbReference>
<evidence type="ECO:0000259" key="5">
    <source>
        <dbReference type="PROSITE" id="PS50110"/>
    </source>
</evidence>
<dbReference type="CDD" id="cd00156">
    <property type="entry name" value="REC"/>
    <property type="match status" value="1"/>
</dbReference>
<dbReference type="Proteomes" id="UP000516046">
    <property type="component" value="Chromosome"/>
</dbReference>
<reference evidence="6 7" key="1">
    <citation type="submission" date="2020-08" db="EMBL/GenBank/DDBJ databases">
        <authorList>
            <person name="Ren C."/>
            <person name="Gu Y."/>
            <person name="Xu Y."/>
        </authorList>
    </citation>
    <scope>NUCLEOTIDE SEQUENCE [LARGE SCALE GENOMIC DNA]</scope>
    <source>
        <strain evidence="6 7">LBM18003</strain>
    </source>
</reference>
<evidence type="ECO:0000256" key="1">
    <source>
        <dbReference type="ARBA" id="ARBA00018672"/>
    </source>
</evidence>
<dbReference type="InterPro" id="IPR001789">
    <property type="entry name" value="Sig_transdc_resp-reg_receiver"/>
</dbReference>
<dbReference type="Gene3D" id="1.10.10.10">
    <property type="entry name" value="Winged helix-like DNA-binding domain superfamily/Winged helix DNA-binding domain"/>
    <property type="match status" value="1"/>
</dbReference>
<keyword evidence="2" id="KW-0238">DNA-binding</keyword>
<evidence type="ECO:0000313" key="7">
    <source>
        <dbReference type="Proteomes" id="UP000516046"/>
    </source>
</evidence>
<dbReference type="EMBL" id="CP060696">
    <property type="protein sequence ID" value="QNO18445.1"/>
    <property type="molecule type" value="Genomic_DNA"/>
</dbReference>
<sequence length="261" mass="29929">MEKRMSILLVEDDEKDCQKIKQYTEELDDISLIGITNNLDGAICYTKEFLPEAIILDLELHKGGGNGLSFLCELKKLELPYHPFVLVTTNNCSDITYECARENGADFIMAKYQSDYSPEGAVDFLRMMKTAIFSKIQSLSPEHETSESPEQKEKRIVSEIHREFDLVGMNPKHVGYRYLTEAVQLVLDEPVHNLCSILGARFGKTDVSIERAMQNAINKAWRTSDIEDLLKYYTAHINAEKGTPTITEFIYYYADKIKNRY</sequence>
<dbReference type="InterPro" id="IPR016032">
    <property type="entry name" value="Sig_transdc_resp-reg_C-effctor"/>
</dbReference>
<dbReference type="AlphaFoldDB" id="A0A7G9WID3"/>
<comment type="function">
    <text evidence="3">May play the central regulatory role in sporulation. It may be an element of the effector pathway responsible for the activation of sporulation genes in response to nutritional stress. Spo0A may act in concert with spo0H (a sigma factor) to control the expression of some genes that are critical to the sporulation process.</text>
</comment>
<organism evidence="6 7">
    <name type="scientific">Caproicibacterium amylolyticum</name>
    <dbReference type="NCBI Taxonomy" id="2766537"/>
    <lineage>
        <taxon>Bacteria</taxon>
        <taxon>Bacillati</taxon>
        <taxon>Bacillota</taxon>
        <taxon>Clostridia</taxon>
        <taxon>Eubacteriales</taxon>
        <taxon>Oscillospiraceae</taxon>
        <taxon>Caproicibacterium</taxon>
    </lineage>
</organism>
<gene>
    <name evidence="6" type="ORF">H6X83_01980</name>
</gene>
<evidence type="ECO:0000256" key="3">
    <source>
        <dbReference type="ARBA" id="ARBA00024867"/>
    </source>
</evidence>
<dbReference type="InterPro" id="IPR011006">
    <property type="entry name" value="CheY-like_superfamily"/>
</dbReference>
<dbReference type="SUPFAM" id="SSF52172">
    <property type="entry name" value="CheY-like"/>
    <property type="match status" value="1"/>
</dbReference>
<dbReference type="SMART" id="SM00448">
    <property type="entry name" value="REC"/>
    <property type="match status" value="1"/>
</dbReference>
<dbReference type="GO" id="GO:0003677">
    <property type="term" value="F:DNA binding"/>
    <property type="evidence" value="ECO:0007669"/>
    <property type="project" value="UniProtKB-KW"/>
</dbReference>
<evidence type="ECO:0000313" key="6">
    <source>
        <dbReference type="EMBL" id="QNO18445.1"/>
    </source>
</evidence>
<dbReference type="SUPFAM" id="SSF46894">
    <property type="entry name" value="C-terminal effector domain of the bipartite response regulators"/>
    <property type="match status" value="1"/>
</dbReference>
<proteinExistence type="predicted"/>
<dbReference type="Pfam" id="PF00072">
    <property type="entry name" value="Response_reg"/>
    <property type="match status" value="1"/>
</dbReference>
<dbReference type="PROSITE" id="PS50110">
    <property type="entry name" value="RESPONSE_REGULATORY"/>
    <property type="match status" value="1"/>
</dbReference>
<evidence type="ECO:0000256" key="2">
    <source>
        <dbReference type="ARBA" id="ARBA00023125"/>
    </source>
</evidence>
<accession>A0A7G9WID3</accession>
<keyword evidence="7" id="KW-1185">Reference proteome</keyword>
<dbReference type="KEGG" id="caml:H6X83_01980"/>
<keyword evidence="4" id="KW-0597">Phosphoprotein</keyword>
<dbReference type="InterPro" id="IPR014879">
    <property type="entry name" value="Spo0A_C"/>
</dbReference>
<dbReference type="InterPro" id="IPR036388">
    <property type="entry name" value="WH-like_DNA-bd_sf"/>
</dbReference>
<dbReference type="GO" id="GO:0005737">
    <property type="term" value="C:cytoplasm"/>
    <property type="evidence" value="ECO:0007669"/>
    <property type="project" value="InterPro"/>
</dbReference>
<feature type="domain" description="Response regulatory" evidence="5">
    <location>
        <begin position="6"/>
        <end position="126"/>
    </location>
</feature>
<feature type="modified residue" description="4-aspartylphosphate" evidence="4">
    <location>
        <position position="57"/>
    </location>
</feature>
<dbReference type="Pfam" id="PF08769">
    <property type="entry name" value="Spo0A_C"/>
    <property type="match status" value="1"/>
</dbReference>
<evidence type="ECO:0000256" key="4">
    <source>
        <dbReference type="PROSITE-ProRule" id="PRU00169"/>
    </source>
</evidence>
<dbReference type="RefSeq" id="WP_212507508.1">
    <property type="nucleotide sequence ID" value="NZ_CP060696.1"/>
</dbReference>
<dbReference type="GO" id="GO:0003700">
    <property type="term" value="F:DNA-binding transcription factor activity"/>
    <property type="evidence" value="ECO:0007669"/>
    <property type="project" value="InterPro"/>
</dbReference>